<dbReference type="InterPro" id="IPR052920">
    <property type="entry name" value="DNA-binding_regulatory"/>
</dbReference>
<protein>
    <submittedName>
        <fullName evidence="3">Alpha/beta hydrolase</fullName>
    </submittedName>
</protein>
<dbReference type="InterPro" id="IPR029058">
    <property type="entry name" value="AB_hydrolase_fold"/>
</dbReference>
<keyword evidence="1" id="KW-0812">Transmembrane</keyword>
<evidence type="ECO:0000313" key="3">
    <source>
        <dbReference type="EMBL" id="RLL44849.1"/>
    </source>
</evidence>
<dbReference type="AlphaFoldDB" id="A0A498D595"/>
<feature type="domain" description="Serine aminopeptidase S33" evidence="2">
    <location>
        <begin position="96"/>
        <end position="215"/>
    </location>
</feature>
<keyword evidence="3" id="KW-0378">Hydrolase</keyword>
<dbReference type="PANTHER" id="PTHR43358">
    <property type="entry name" value="ALPHA/BETA-HYDROLASE"/>
    <property type="match status" value="1"/>
</dbReference>
<proteinExistence type="predicted"/>
<keyword evidence="1" id="KW-1133">Transmembrane helix</keyword>
<accession>A0A498D595</accession>
<organism evidence="3 4">
    <name type="scientific">Oceanobacillus piezotolerans</name>
    <dbReference type="NCBI Taxonomy" id="2448030"/>
    <lineage>
        <taxon>Bacteria</taxon>
        <taxon>Bacillati</taxon>
        <taxon>Bacillota</taxon>
        <taxon>Bacilli</taxon>
        <taxon>Bacillales</taxon>
        <taxon>Bacillaceae</taxon>
        <taxon>Oceanobacillus</taxon>
    </lineage>
</organism>
<evidence type="ECO:0000256" key="1">
    <source>
        <dbReference type="SAM" id="Phobius"/>
    </source>
</evidence>
<dbReference type="OrthoDB" id="9776685at2"/>
<dbReference type="EMBL" id="RCHR01000003">
    <property type="protein sequence ID" value="RLL44849.1"/>
    <property type="molecule type" value="Genomic_DNA"/>
</dbReference>
<dbReference type="Gene3D" id="3.40.50.1820">
    <property type="entry name" value="alpha/beta hydrolase"/>
    <property type="match status" value="1"/>
</dbReference>
<dbReference type="Proteomes" id="UP000270219">
    <property type="component" value="Unassembled WGS sequence"/>
</dbReference>
<keyword evidence="4" id="KW-1185">Reference proteome</keyword>
<dbReference type="GO" id="GO:0016787">
    <property type="term" value="F:hydrolase activity"/>
    <property type="evidence" value="ECO:0007669"/>
    <property type="project" value="UniProtKB-KW"/>
</dbReference>
<gene>
    <name evidence="3" type="ORF">D8M04_08170</name>
</gene>
<name>A0A498D595_9BACI</name>
<dbReference type="RefSeq" id="WP_121522439.1">
    <property type="nucleotide sequence ID" value="NZ_RCHR01000003.1"/>
</dbReference>
<dbReference type="Pfam" id="PF12146">
    <property type="entry name" value="Hydrolase_4"/>
    <property type="match status" value="1"/>
</dbReference>
<feature type="transmembrane region" description="Helical" evidence="1">
    <location>
        <begin position="7"/>
        <end position="29"/>
    </location>
</feature>
<dbReference type="InterPro" id="IPR022742">
    <property type="entry name" value="Hydrolase_4"/>
</dbReference>
<reference evidence="3 4" key="1">
    <citation type="submission" date="2018-10" db="EMBL/GenBank/DDBJ databases">
        <title>Oceanobacillus sp. YLB-02 draft genome.</title>
        <authorList>
            <person name="Yu L."/>
        </authorList>
    </citation>
    <scope>NUCLEOTIDE SEQUENCE [LARGE SCALE GENOMIC DNA]</scope>
    <source>
        <strain evidence="3 4">YLB-02</strain>
    </source>
</reference>
<evidence type="ECO:0000313" key="4">
    <source>
        <dbReference type="Proteomes" id="UP000270219"/>
    </source>
</evidence>
<sequence length="315" mass="35762">MGKKRWILTGVSVCILLLLFTLLVINYFYGEAVMRDTEVELYSGEEVVEVVTSEENQAIIDEAKQWFSMQELKQLEIVSKDNLLLKAHFIQQENSSDRAVILVHGFREDGMKMGEYAKFYYELGYHIILPDARGHGQSEGDYIGYGWDDRMDYLDWANLLVENYGVEEIILHGKSMGASAVLMASGEEDLPSEVKGIIADSGYTSVMEELAHQLKHLYNLPSFPLLHLTSIMANVRAGYTFQEASAINQVEKNTRALYIIHGQEDELVPTKMAHELYKAAGGEKYVWIVPGATHSQGYTVAVKEYQKRLEDFINR</sequence>
<evidence type="ECO:0000259" key="2">
    <source>
        <dbReference type="Pfam" id="PF12146"/>
    </source>
</evidence>
<dbReference type="SUPFAM" id="SSF53474">
    <property type="entry name" value="alpha/beta-Hydrolases"/>
    <property type="match status" value="1"/>
</dbReference>
<keyword evidence="1" id="KW-0472">Membrane</keyword>
<dbReference type="PANTHER" id="PTHR43358:SF4">
    <property type="entry name" value="ALPHA_BETA HYDROLASE FOLD-1 DOMAIN-CONTAINING PROTEIN"/>
    <property type="match status" value="1"/>
</dbReference>
<comment type="caution">
    <text evidence="3">The sequence shown here is derived from an EMBL/GenBank/DDBJ whole genome shotgun (WGS) entry which is preliminary data.</text>
</comment>